<feature type="domain" description="Protein kinase" evidence="7">
    <location>
        <begin position="1"/>
        <end position="185"/>
    </location>
</feature>
<feature type="non-terminal residue" evidence="8">
    <location>
        <position position="185"/>
    </location>
</feature>
<dbReference type="EMBL" id="JAJJHW010001127">
    <property type="protein sequence ID" value="KAH8377447.1"/>
    <property type="molecule type" value="Genomic_DNA"/>
</dbReference>
<feature type="non-terminal residue" evidence="8">
    <location>
        <position position="1"/>
    </location>
</feature>
<dbReference type="InterPro" id="IPR008271">
    <property type="entry name" value="Ser/Thr_kinase_AS"/>
</dbReference>
<dbReference type="InterPro" id="IPR000719">
    <property type="entry name" value="Prot_kinase_dom"/>
</dbReference>
<sequence>STDVEIEKEIRFLSLAKHENIVKLYGSTTDHDKRIAMLMEYADCGSLHNALHEKGNDDRILPHLRSVNWMLQCAKGIKYLHDFCPKILHRDLKPKNMLLFNDFRKLKICDFGTVKQLVTKMSCVGTASYMAPEVSNLTSYTEKCDVYSFGITFWEVMSRKKPFYHLEAVTDLYIQAEATKGTQLP</sequence>
<dbReference type="GO" id="GO:0043123">
    <property type="term" value="P:positive regulation of canonical NF-kappaB signal transduction"/>
    <property type="evidence" value="ECO:0007669"/>
    <property type="project" value="TreeGrafter"/>
</dbReference>
<evidence type="ECO:0000259" key="7">
    <source>
        <dbReference type="PROSITE" id="PS50011"/>
    </source>
</evidence>
<evidence type="ECO:0000256" key="1">
    <source>
        <dbReference type="ARBA" id="ARBA00006529"/>
    </source>
</evidence>
<name>A0AAD4PNF7_9MUSC</name>
<accession>A0AAD4PNF7</accession>
<evidence type="ECO:0000256" key="2">
    <source>
        <dbReference type="ARBA" id="ARBA00022527"/>
    </source>
</evidence>
<evidence type="ECO:0000313" key="9">
    <source>
        <dbReference type="Proteomes" id="UP001200034"/>
    </source>
</evidence>
<proteinExistence type="inferred from homology"/>
<dbReference type="Pfam" id="PF00069">
    <property type="entry name" value="Pkinase"/>
    <property type="match status" value="1"/>
</dbReference>
<keyword evidence="2" id="KW-0723">Serine/threonine-protein kinase</keyword>
<dbReference type="SMART" id="SM00220">
    <property type="entry name" value="S_TKc"/>
    <property type="match status" value="1"/>
</dbReference>
<dbReference type="InterPro" id="IPR011009">
    <property type="entry name" value="Kinase-like_dom_sf"/>
</dbReference>
<keyword evidence="9" id="KW-1185">Reference proteome</keyword>
<keyword evidence="5" id="KW-0418">Kinase</keyword>
<dbReference type="SUPFAM" id="SSF56112">
    <property type="entry name" value="Protein kinase-like (PK-like)"/>
    <property type="match status" value="1"/>
</dbReference>
<dbReference type="PANTHER" id="PTHR46716">
    <property type="entry name" value="MITOGEN-ACTIVATED PROTEIN KINASE KINASE KINASE 7"/>
    <property type="match status" value="1"/>
</dbReference>
<keyword evidence="4" id="KW-0547">Nucleotide-binding</keyword>
<dbReference type="PROSITE" id="PS00108">
    <property type="entry name" value="PROTEIN_KINASE_ST"/>
    <property type="match status" value="1"/>
</dbReference>
<dbReference type="PROSITE" id="PS50011">
    <property type="entry name" value="PROTEIN_KINASE_DOM"/>
    <property type="match status" value="1"/>
</dbReference>
<comment type="similarity">
    <text evidence="1">Belongs to the protein kinase superfamily. STE Ser/Thr protein kinase family. MAP kinase kinase kinase subfamily.</text>
</comment>
<organism evidence="8 9">
    <name type="scientific">Drosophila rubida</name>
    <dbReference type="NCBI Taxonomy" id="30044"/>
    <lineage>
        <taxon>Eukaryota</taxon>
        <taxon>Metazoa</taxon>
        <taxon>Ecdysozoa</taxon>
        <taxon>Arthropoda</taxon>
        <taxon>Hexapoda</taxon>
        <taxon>Insecta</taxon>
        <taxon>Pterygota</taxon>
        <taxon>Neoptera</taxon>
        <taxon>Endopterygota</taxon>
        <taxon>Diptera</taxon>
        <taxon>Brachycera</taxon>
        <taxon>Muscomorpha</taxon>
        <taxon>Ephydroidea</taxon>
        <taxon>Drosophilidae</taxon>
        <taxon>Drosophila</taxon>
    </lineage>
</organism>
<dbReference type="Gene3D" id="1.10.510.10">
    <property type="entry name" value="Transferase(Phosphotransferase) domain 1"/>
    <property type="match status" value="1"/>
</dbReference>
<evidence type="ECO:0000256" key="4">
    <source>
        <dbReference type="ARBA" id="ARBA00022741"/>
    </source>
</evidence>
<dbReference type="PANTHER" id="PTHR46716:SF1">
    <property type="entry name" value="MITOGEN-ACTIVATED PROTEIN KINASE KINASE KINASE 7"/>
    <property type="match status" value="1"/>
</dbReference>
<evidence type="ECO:0000256" key="6">
    <source>
        <dbReference type="ARBA" id="ARBA00022840"/>
    </source>
</evidence>
<dbReference type="GO" id="GO:0005524">
    <property type="term" value="F:ATP binding"/>
    <property type="evidence" value="ECO:0007669"/>
    <property type="project" value="UniProtKB-KW"/>
</dbReference>
<gene>
    <name evidence="8" type="ORF">KR093_005454</name>
</gene>
<dbReference type="Proteomes" id="UP001200034">
    <property type="component" value="Unassembled WGS sequence"/>
</dbReference>
<evidence type="ECO:0000256" key="3">
    <source>
        <dbReference type="ARBA" id="ARBA00022679"/>
    </source>
</evidence>
<dbReference type="GO" id="GO:0019899">
    <property type="term" value="F:enzyme binding"/>
    <property type="evidence" value="ECO:0007669"/>
    <property type="project" value="UniProtKB-ARBA"/>
</dbReference>
<protein>
    <recommendedName>
        <fullName evidence="7">Protein kinase domain-containing protein</fullName>
    </recommendedName>
</protein>
<keyword evidence="3" id="KW-0808">Transferase</keyword>
<reference evidence="8" key="1">
    <citation type="journal article" date="2021" name="Mol. Ecol. Resour.">
        <title>Phylogenomic analyses of the genus Drosophila reveals genomic signals of climate adaptation.</title>
        <authorList>
            <person name="Li F."/>
            <person name="Rane R.V."/>
            <person name="Luria V."/>
            <person name="Xiong Z."/>
            <person name="Chen J."/>
            <person name="Li Z."/>
            <person name="Catullo R.A."/>
            <person name="Griffin P.C."/>
            <person name="Schiffer M."/>
            <person name="Pearce S."/>
            <person name="Lee S.F."/>
            <person name="McElroy K."/>
            <person name="Stocker A."/>
            <person name="Shirriffs J."/>
            <person name="Cockerell F."/>
            <person name="Coppin C."/>
            <person name="Sgro C.M."/>
            <person name="Karger A."/>
            <person name="Cain J.W."/>
            <person name="Weber J.A."/>
            <person name="Santpere G."/>
            <person name="Kirschner M.W."/>
            <person name="Hoffmann A.A."/>
            <person name="Oakeshott J.G."/>
            <person name="Zhang G."/>
        </authorList>
    </citation>
    <scope>NUCLEOTIDE SEQUENCE</scope>
    <source>
        <strain evidence="8">BGI-SZ-2011g</strain>
    </source>
</reference>
<evidence type="ECO:0000313" key="8">
    <source>
        <dbReference type="EMBL" id="KAH8377447.1"/>
    </source>
</evidence>
<dbReference type="AlphaFoldDB" id="A0AAD4PNF7"/>
<dbReference type="GO" id="GO:0006955">
    <property type="term" value="P:immune response"/>
    <property type="evidence" value="ECO:0007669"/>
    <property type="project" value="TreeGrafter"/>
</dbReference>
<comment type="caution">
    <text evidence="8">The sequence shown here is derived from an EMBL/GenBank/DDBJ whole genome shotgun (WGS) entry which is preliminary data.</text>
</comment>
<dbReference type="GO" id="GO:0007254">
    <property type="term" value="P:JNK cascade"/>
    <property type="evidence" value="ECO:0007669"/>
    <property type="project" value="TreeGrafter"/>
</dbReference>
<keyword evidence="6" id="KW-0067">ATP-binding</keyword>
<dbReference type="GO" id="GO:0004709">
    <property type="term" value="F:MAP kinase kinase kinase activity"/>
    <property type="evidence" value="ECO:0007669"/>
    <property type="project" value="TreeGrafter"/>
</dbReference>
<evidence type="ECO:0000256" key="5">
    <source>
        <dbReference type="ARBA" id="ARBA00022777"/>
    </source>
</evidence>